<dbReference type="SUPFAM" id="SSF53448">
    <property type="entry name" value="Nucleotide-diphospho-sugar transferases"/>
    <property type="match status" value="1"/>
</dbReference>
<proteinExistence type="predicted"/>
<accession>A0A699UNU4</accession>
<comment type="caution">
    <text evidence="1">The sequence shown here is derived from an EMBL/GenBank/DDBJ whole genome shotgun (WGS) entry which is preliminary data.</text>
</comment>
<protein>
    <recommendedName>
        <fullName evidence="2">Glycosyltransferase 2-like domain-containing protein</fullName>
    </recommendedName>
</protein>
<gene>
    <name evidence="1" type="ORF">Tci_896169</name>
</gene>
<dbReference type="InterPro" id="IPR029044">
    <property type="entry name" value="Nucleotide-diphossugar_trans"/>
</dbReference>
<dbReference type="Gene3D" id="3.90.550.10">
    <property type="entry name" value="Spore Coat Polysaccharide Biosynthesis Protein SpsA, Chain A"/>
    <property type="match status" value="1"/>
</dbReference>
<feature type="non-terminal residue" evidence="1">
    <location>
        <position position="1"/>
    </location>
</feature>
<dbReference type="AlphaFoldDB" id="A0A699UNU4"/>
<name>A0A699UNU4_TANCI</name>
<dbReference type="EMBL" id="BKCJ011350557">
    <property type="protein sequence ID" value="GFD24200.1"/>
    <property type="molecule type" value="Genomic_DNA"/>
</dbReference>
<reference evidence="1" key="1">
    <citation type="journal article" date="2019" name="Sci. Rep.">
        <title>Draft genome of Tanacetum cinerariifolium, the natural source of mosquito coil.</title>
        <authorList>
            <person name="Yamashiro T."/>
            <person name="Shiraishi A."/>
            <person name="Satake H."/>
            <person name="Nakayama K."/>
        </authorList>
    </citation>
    <scope>NUCLEOTIDE SEQUENCE</scope>
</reference>
<sequence>GMEKENSPLGTSSFATPNAALSDVAIVLLNYNGAHFLRKFLPGVLAHAAGARVVVADNASTDESQALLQREFPQLVFCAAQLRRGGAAGLAAAALRAAASPPEYCGGAAQNPGLRQPCAI</sequence>
<organism evidence="1">
    <name type="scientific">Tanacetum cinerariifolium</name>
    <name type="common">Dalmatian daisy</name>
    <name type="synonym">Chrysanthemum cinerariifolium</name>
    <dbReference type="NCBI Taxonomy" id="118510"/>
    <lineage>
        <taxon>Eukaryota</taxon>
        <taxon>Viridiplantae</taxon>
        <taxon>Streptophyta</taxon>
        <taxon>Embryophyta</taxon>
        <taxon>Tracheophyta</taxon>
        <taxon>Spermatophyta</taxon>
        <taxon>Magnoliopsida</taxon>
        <taxon>eudicotyledons</taxon>
        <taxon>Gunneridae</taxon>
        <taxon>Pentapetalae</taxon>
        <taxon>asterids</taxon>
        <taxon>campanulids</taxon>
        <taxon>Asterales</taxon>
        <taxon>Asteraceae</taxon>
        <taxon>Asteroideae</taxon>
        <taxon>Anthemideae</taxon>
        <taxon>Anthemidinae</taxon>
        <taxon>Tanacetum</taxon>
    </lineage>
</organism>
<evidence type="ECO:0000313" key="1">
    <source>
        <dbReference type="EMBL" id="GFD24200.1"/>
    </source>
</evidence>
<evidence type="ECO:0008006" key="2">
    <source>
        <dbReference type="Google" id="ProtNLM"/>
    </source>
</evidence>